<dbReference type="PANTHER" id="PTHR43649:SF33">
    <property type="entry name" value="POLYGALACTURONAN_RHAMNOGALACTURONAN-BINDING PROTEIN YTCQ"/>
    <property type="match status" value="1"/>
</dbReference>
<evidence type="ECO:0000256" key="3">
    <source>
        <dbReference type="SAM" id="SignalP"/>
    </source>
</evidence>
<evidence type="ECO:0000256" key="2">
    <source>
        <dbReference type="SAM" id="MobiDB-lite"/>
    </source>
</evidence>
<dbReference type="PANTHER" id="PTHR43649">
    <property type="entry name" value="ARABINOSE-BINDING PROTEIN-RELATED"/>
    <property type="match status" value="1"/>
</dbReference>
<keyword evidence="5" id="KW-1185">Reference proteome</keyword>
<keyword evidence="1 3" id="KW-0732">Signal</keyword>
<feature type="chain" id="PRO_5039588847" description="ABC transporter substrate-binding protein" evidence="3">
    <location>
        <begin position="27"/>
        <end position="523"/>
    </location>
</feature>
<dbReference type="EMBL" id="QMFB01000020">
    <property type="protein sequence ID" value="RAV16729.1"/>
    <property type="molecule type" value="Genomic_DNA"/>
</dbReference>
<reference evidence="4 5" key="1">
    <citation type="journal article" date="2009" name="Int. J. Syst. Evol. Microbiol.">
        <title>Paenibacillus contaminans sp. nov., isolated from a contaminated laboratory plate.</title>
        <authorList>
            <person name="Chou J.H."/>
            <person name="Lee J.H."/>
            <person name="Lin M.C."/>
            <person name="Chang P.S."/>
            <person name="Arun A.B."/>
            <person name="Young C.C."/>
            <person name="Chen W.M."/>
        </authorList>
    </citation>
    <scope>NUCLEOTIDE SEQUENCE [LARGE SCALE GENOMIC DNA]</scope>
    <source>
        <strain evidence="4 5">CKOBP-6</strain>
    </source>
</reference>
<dbReference type="Proteomes" id="UP000250369">
    <property type="component" value="Unassembled WGS sequence"/>
</dbReference>
<dbReference type="AlphaFoldDB" id="A0A329M9B9"/>
<comment type="caution">
    <text evidence="4">The sequence shown here is derived from an EMBL/GenBank/DDBJ whole genome shotgun (WGS) entry which is preliminary data.</text>
</comment>
<evidence type="ECO:0000256" key="1">
    <source>
        <dbReference type="ARBA" id="ARBA00022729"/>
    </source>
</evidence>
<dbReference type="SUPFAM" id="SSF53850">
    <property type="entry name" value="Periplasmic binding protein-like II"/>
    <property type="match status" value="1"/>
</dbReference>
<dbReference type="RefSeq" id="WP_113034389.1">
    <property type="nucleotide sequence ID" value="NZ_QMFB01000020.1"/>
</dbReference>
<organism evidence="4 5">
    <name type="scientific">Paenibacillus contaminans</name>
    <dbReference type="NCBI Taxonomy" id="450362"/>
    <lineage>
        <taxon>Bacteria</taxon>
        <taxon>Bacillati</taxon>
        <taxon>Bacillota</taxon>
        <taxon>Bacilli</taxon>
        <taxon>Bacillales</taxon>
        <taxon>Paenibacillaceae</taxon>
        <taxon>Paenibacillus</taxon>
    </lineage>
</organism>
<dbReference type="OrthoDB" id="2057339at2"/>
<feature type="compositionally biased region" description="Low complexity" evidence="2">
    <location>
        <begin position="38"/>
        <end position="47"/>
    </location>
</feature>
<evidence type="ECO:0000313" key="5">
    <source>
        <dbReference type="Proteomes" id="UP000250369"/>
    </source>
</evidence>
<evidence type="ECO:0008006" key="6">
    <source>
        <dbReference type="Google" id="ProtNLM"/>
    </source>
</evidence>
<dbReference type="Gene3D" id="3.40.190.10">
    <property type="entry name" value="Periplasmic binding protein-like II"/>
    <property type="match status" value="2"/>
</dbReference>
<feature type="signal peptide" evidence="3">
    <location>
        <begin position="1"/>
        <end position="26"/>
    </location>
</feature>
<sequence>MEQKRRGRLWLSVLLVSVMATSSACSSSGAKDPKSAGEKAPASSAAAGASQTPVKVVGLNCNATFDRKTPEEKHVHDIIQEKTGADVNIVFSEAGQCVTKRNLMLSSGEQLEFAEMSIADAIQAYNDGVILSLNDLLDKYGPNLKKNVVPAAFERVTYKNQILGIPIETPVITPNALQIRTDWLAKLNLTMPKTIDDYEKILEAFKTGDPDGNGKADTYALSTGSGGNIDMLEYVFAPFFMPAATEWWKDTDGKIKPPELHPSYKEMMAKFVEWQKKGYIWPDMLLSTAPKQQELIAQNKAGTVAATFSGTIINAVEVLRKTVPDVQYVPVALEGKGINKLPASPAATSAWVIFKKNASSETVMKYFDYQATPEGSDLVYFGVEGENYNRGTNNTVEFIAEDKSDLSKAKYYAKYKTVFINWPGSPVWAANTWTHQEYNLKREQVNKLPRFEPIDAKVLYDNSKWKSFSKLTDLKTYWKEQKVKVFNGEIPVENWDSIVKKWLEIGGQQMIDDRNEQFAAAAK</sequence>
<name>A0A329M9B9_9BACL</name>
<dbReference type="PROSITE" id="PS51257">
    <property type="entry name" value="PROKAR_LIPOPROTEIN"/>
    <property type="match status" value="1"/>
</dbReference>
<protein>
    <recommendedName>
        <fullName evidence="6">ABC transporter substrate-binding protein</fullName>
    </recommendedName>
</protein>
<feature type="region of interest" description="Disordered" evidence="2">
    <location>
        <begin position="24"/>
        <end position="47"/>
    </location>
</feature>
<dbReference type="InterPro" id="IPR050490">
    <property type="entry name" value="Bact_solute-bd_prot1"/>
</dbReference>
<accession>A0A329M9B9</accession>
<evidence type="ECO:0000313" key="4">
    <source>
        <dbReference type="EMBL" id="RAV16729.1"/>
    </source>
</evidence>
<gene>
    <name evidence="4" type="ORF">DQG23_28255</name>
</gene>
<proteinExistence type="predicted"/>